<dbReference type="OrthoDB" id="88903at2"/>
<name>A0A3Q8U2E3_9PSED</name>
<evidence type="ECO:0000313" key="3">
    <source>
        <dbReference type="Proteomes" id="UP000268230"/>
    </source>
</evidence>
<dbReference type="AlphaFoldDB" id="A0A3Q8U2E3"/>
<organism evidence="2 3">
    <name type="scientific">Pseudomonas entomophila</name>
    <dbReference type="NCBI Taxonomy" id="312306"/>
    <lineage>
        <taxon>Bacteria</taxon>
        <taxon>Pseudomonadati</taxon>
        <taxon>Pseudomonadota</taxon>
        <taxon>Gammaproteobacteria</taxon>
        <taxon>Pseudomonadales</taxon>
        <taxon>Pseudomonadaceae</taxon>
        <taxon>Pseudomonas</taxon>
    </lineage>
</organism>
<protein>
    <recommendedName>
        <fullName evidence="1">KAP NTPase domain-containing protein</fullName>
    </recommendedName>
</protein>
<sequence length="607" mass="70420">MENTTKSINTHITEYLDYYLAHSNPRFAVMLNGDWGIGKTHLLRTYLSKHSSETYAYVSLYGLNSFSEIDELIITDVHPVLDGSLVKAIESLGKSTLAYFNLQTDLGRKLLFNRYKRPIYIFDDLERCGLAPEKVLGYINQFVEHENKRVIIIANEQEFGKNEKYLRYREKLIGKTLSVSSPLNDALASFISDHETPHFKDFITPQSAQIKQLYKLSGISSLRILQQSLWDFERLFNTLSPAHQNHSGVLQHCLELFFPLSFAFKAGHLSEQDIQSRPQDSPLKKFARALADGEELTGFEKLEKQYAGFNLRDRILSNQDLANTLAKGLFKPAEIEHSITQSRFFREDSETALETLSNAFSRSEEKFQIALAKFNIEYQKFTFTSIDDILSSFSTRVWLAKQRFIEDTPDNVIEQGKAYLDHQYEKRRLSPLSEFHLTDRQYSFFNGRFHNYSRNDAESKECRAFFDYYKDLTGRIINDSYQQITEALLTDMRTDSDRYVWKISFASANSDDHVPTQALTTINPLAFTETLLSLPNEQQITVLTAFSRRYNFSTIDLGAERPWLYALKQQLESARRTRSHFDQQRLSSNIEHYLMPHIGNFYQPINN</sequence>
<accession>A0A3Q8U2E3</accession>
<dbReference type="Pfam" id="PF07693">
    <property type="entry name" value="KAP_NTPase"/>
    <property type="match status" value="1"/>
</dbReference>
<evidence type="ECO:0000259" key="1">
    <source>
        <dbReference type="Pfam" id="PF07693"/>
    </source>
</evidence>
<feature type="domain" description="KAP NTPase" evidence="1">
    <location>
        <begin position="11"/>
        <end position="74"/>
    </location>
</feature>
<dbReference type="Proteomes" id="UP000268230">
    <property type="component" value="Chromosome"/>
</dbReference>
<dbReference type="Gene3D" id="3.40.50.300">
    <property type="entry name" value="P-loop containing nucleotide triphosphate hydrolases"/>
    <property type="match status" value="1"/>
</dbReference>
<dbReference type="EMBL" id="CP034338">
    <property type="protein sequence ID" value="AZL69518.1"/>
    <property type="molecule type" value="Genomic_DNA"/>
</dbReference>
<dbReference type="InterPro" id="IPR011646">
    <property type="entry name" value="KAP_P-loop"/>
</dbReference>
<dbReference type="SUPFAM" id="SSF52540">
    <property type="entry name" value="P-loop containing nucleoside triphosphate hydrolases"/>
    <property type="match status" value="1"/>
</dbReference>
<evidence type="ECO:0000313" key="2">
    <source>
        <dbReference type="EMBL" id="AZL69518.1"/>
    </source>
</evidence>
<dbReference type="InterPro" id="IPR027417">
    <property type="entry name" value="P-loop_NTPase"/>
</dbReference>
<gene>
    <name evidence="2" type="ORF">EJA05_18150</name>
</gene>
<proteinExistence type="predicted"/>
<dbReference type="KEGG" id="pory:EJA05_18150"/>
<reference evidence="2 3" key="1">
    <citation type="submission" date="2018-12" db="EMBL/GenBank/DDBJ databases">
        <authorList>
            <person name="Li S."/>
            <person name="Yang R."/>
            <person name="Chen G."/>
            <person name="Zou L."/>
            <person name="Zhang C."/>
            <person name="Chen Y."/>
            <person name="Liu Z."/>
            <person name="Li Y."/>
            <person name="Yan Y."/>
            <person name="Huang M."/>
            <person name="Chen T."/>
        </authorList>
    </citation>
    <scope>NUCLEOTIDE SEQUENCE [LARGE SCALE GENOMIC DNA]</scope>
    <source>
        <strain evidence="2 3">1257</strain>
    </source>
</reference>